<reference evidence="2" key="1">
    <citation type="journal article" date="2013" name="Genome Biol.">
        <title>Reference genomes and transcriptomes of Nicotiana sylvestris and Nicotiana tomentosiformis.</title>
        <authorList>
            <person name="Sierro N."/>
            <person name="Battey J.N."/>
            <person name="Ouadi S."/>
            <person name="Bovet L."/>
            <person name="Goepfert S."/>
            <person name="Bakaher N."/>
            <person name="Peitsch M.C."/>
            <person name="Ivanov N.V."/>
        </authorList>
    </citation>
    <scope>NUCLEOTIDE SEQUENCE [LARGE SCALE GENOMIC DNA]</scope>
</reference>
<dbReference type="STRING" id="4096.A0A1U7X605"/>
<feature type="domain" description="Helitron helicase-like" evidence="1">
    <location>
        <begin position="302"/>
        <end position="482"/>
    </location>
</feature>
<dbReference type="RefSeq" id="XP_009781910.1">
    <property type="nucleotide sequence ID" value="XM_009783608.1"/>
</dbReference>
<organism evidence="2 3">
    <name type="scientific">Nicotiana sylvestris</name>
    <name type="common">Wood tobacco</name>
    <name type="synonym">South American tobacco</name>
    <dbReference type="NCBI Taxonomy" id="4096"/>
    <lineage>
        <taxon>Eukaryota</taxon>
        <taxon>Viridiplantae</taxon>
        <taxon>Streptophyta</taxon>
        <taxon>Embryophyta</taxon>
        <taxon>Tracheophyta</taxon>
        <taxon>Spermatophyta</taxon>
        <taxon>Magnoliopsida</taxon>
        <taxon>eudicotyledons</taxon>
        <taxon>Gunneridae</taxon>
        <taxon>Pentapetalae</taxon>
        <taxon>asterids</taxon>
        <taxon>lamiids</taxon>
        <taxon>Solanales</taxon>
        <taxon>Solanaceae</taxon>
        <taxon>Nicotianoideae</taxon>
        <taxon>Nicotianeae</taxon>
        <taxon>Nicotiana</taxon>
    </lineage>
</organism>
<dbReference type="eggNOG" id="KOG0987">
    <property type="taxonomic scope" value="Eukaryota"/>
</dbReference>
<reference evidence="3" key="2">
    <citation type="submission" date="2025-08" db="UniProtKB">
        <authorList>
            <consortium name="RefSeq"/>
        </authorList>
    </citation>
    <scope>IDENTIFICATION</scope>
    <source>
        <tissue evidence="3">Leaf</tissue>
    </source>
</reference>
<dbReference type="PANTHER" id="PTHR45786">
    <property type="entry name" value="DNA BINDING PROTEIN-LIKE"/>
    <property type="match status" value="1"/>
</dbReference>
<dbReference type="InterPro" id="IPR025476">
    <property type="entry name" value="Helitron_helicase-like"/>
</dbReference>
<dbReference type="PANTHER" id="PTHR45786:SF78">
    <property type="entry name" value="ATP-DEPENDENT DNA HELICASE"/>
    <property type="match status" value="1"/>
</dbReference>
<feature type="non-terminal residue" evidence="3">
    <location>
        <position position="665"/>
    </location>
</feature>
<evidence type="ECO:0000313" key="2">
    <source>
        <dbReference type="Proteomes" id="UP000189701"/>
    </source>
</evidence>
<dbReference type="Pfam" id="PF14214">
    <property type="entry name" value="Helitron_like_N"/>
    <property type="match status" value="1"/>
</dbReference>
<evidence type="ECO:0000259" key="1">
    <source>
        <dbReference type="Pfam" id="PF14214"/>
    </source>
</evidence>
<evidence type="ECO:0000313" key="3">
    <source>
        <dbReference type="RefSeq" id="XP_009781910.1"/>
    </source>
</evidence>
<name>A0A1U7X605_NICSY</name>
<sequence length="665" mass="77640">MLKTVPKCKFCEAKKFEYEPPAFCCRKGTIKLISHQVPQELRTLCLGNTEESKHFRTYIRTYNNTFAFTSLGVSYDKELAKRNKGIYTFRVQGQMYHFMNDLIPSNEKGKNLQLYFYDNENEVSNRMACSNKLNEDTVKNLMEILKTNPYTTFLKSLINIPQLSNFYIALKCDAGLDQRIYNLPTTSEVAGIWVEQDTNNCIPTPHIRIYTKSDRSQLVNYYYGCYDPLQYPLLFPYGQNGWHCGIQKVKPSPTPSRTHPYCECEQLPCLTNMTSIDGFLDMEAEVMQKGKRKRETVSCREYYCYQLQIRDDKNIILHSGRLFQQYVVDEWIKVETQRLDFAFFNQDLFRMDVLAGLLDLLRRGEREGSQVGKNKILPLSFTGGPRDMRRRYMDAIALVQRFGIPDIFLTITCNPSCPEIQVNLLSTDEAQNRPDLVSRIFRAKLEEFKKDILKRQIFGKIAAFMYTVKFQKRGLPHAHFLIILDEKYKLLTPEAYDKFICAELPDPKRNSDLFKLVTQHMLHGPCGQLNPTSPCMKKKNGHCKFKFPKEFAKQTTKGKSSYPIYRRRNTGKSVKIRGQLFDNSWVVSYNPFLLSKFNCHINVEICSDIKVVKYIYKYICKGHDKIAFHIHPNETNIEVDEIKEYQSARWVSPPEAVWRIFAFPI</sequence>
<gene>
    <name evidence="3" type="primary">LOC104230730</name>
</gene>
<dbReference type="Proteomes" id="UP000189701">
    <property type="component" value="Unplaced"/>
</dbReference>
<accession>A0A1U7X605</accession>
<proteinExistence type="predicted"/>
<protein>
    <submittedName>
        <fullName evidence="3">Uncharacterized protein LOC104230730</fullName>
    </submittedName>
</protein>
<keyword evidence="2" id="KW-1185">Reference proteome</keyword>
<dbReference type="AlphaFoldDB" id="A0A1U7X605"/>